<evidence type="ECO:0000313" key="2">
    <source>
        <dbReference type="Proteomes" id="UP000821845"/>
    </source>
</evidence>
<dbReference type="EMBL" id="CM023489">
    <property type="protein sequence ID" value="KAH6922347.1"/>
    <property type="molecule type" value="Genomic_DNA"/>
</dbReference>
<sequence>MASWADGSATDFADFLNRACHFAFGEVYRYSPAVRIVRDAVNPIELYNEEDFAFRFRFTKASAITGPELQFFDVVASWPGSVHDSRIFTNSRVMALYEQKAVPGVLLGDQGYACLPFLMTPLRNPQTRAEKRYNKSQIKTRNSVERAFGVWKRRFACLRVKLLTDTDRSAAIVTACAALHNIACLRRDPCPVSDEVDPDVDLPDNPSQGDPDTVAGAQARSCYIRRCFSSGNEHTGPASLEFYVECVLQQRQPASADIPHT</sequence>
<name>A0ACB7RKJ8_HYAAI</name>
<comment type="caution">
    <text evidence="1">The sequence shown here is derived from an EMBL/GenBank/DDBJ whole genome shotgun (WGS) entry which is preliminary data.</text>
</comment>
<reference evidence="1" key="1">
    <citation type="submission" date="2020-05" db="EMBL/GenBank/DDBJ databases">
        <title>Large-scale comparative analyses of tick genomes elucidate their genetic diversity and vector capacities.</title>
        <authorList>
            <person name="Jia N."/>
            <person name="Wang J."/>
            <person name="Shi W."/>
            <person name="Du L."/>
            <person name="Sun Y."/>
            <person name="Zhan W."/>
            <person name="Jiang J."/>
            <person name="Wang Q."/>
            <person name="Zhang B."/>
            <person name="Ji P."/>
            <person name="Sakyi L.B."/>
            <person name="Cui X."/>
            <person name="Yuan T."/>
            <person name="Jiang B."/>
            <person name="Yang W."/>
            <person name="Lam T.T.-Y."/>
            <person name="Chang Q."/>
            <person name="Ding S."/>
            <person name="Wang X."/>
            <person name="Zhu J."/>
            <person name="Ruan X."/>
            <person name="Zhao L."/>
            <person name="Wei J."/>
            <person name="Que T."/>
            <person name="Du C."/>
            <person name="Cheng J."/>
            <person name="Dai P."/>
            <person name="Han X."/>
            <person name="Huang E."/>
            <person name="Gao Y."/>
            <person name="Liu J."/>
            <person name="Shao H."/>
            <person name="Ye R."/>
            <person name="Li L."/>
            <person name="Wei W."/>
            <person name="Wang X."/>
            <person name="Wang C."/>
            <person name="Yang T."/>
            <person name="Huo Q."/>
            <person name="Li W."/>
            <person name="Guo W."/>
            <person name="Chen H."/>
            <person name="Zhou L."/>
            <person name="Ni X."/>
            <person name="Tian J."/>
            <person name="Zhou Y."/>
            <person name="Sheng Y."/>
            <person name="Liu T."/>
            <person name="Pan Y."/>
            <person name="Xia L."/>
            <person name="Li J."/>
            <person name="Zhao F."/>
            <person name="Cao W."/>
        </authorList>
    </citation>
    <scope>NUCLEOTIDE SEQUENCE</scope>
    <source>
        <strain evidence="1">Hyas-2018</strain>
    </source>
</reference>
<dbReference type="Proteomes" id="UP000821845">
    <property type="component" value="Chromosome 9"/>
</dbReference>
<proteinExistence type="predicted"/>
<organism evidence="1 2">
    <name type="scientific">Hyalomma asiaticum</name>
    <name type="common">Tick</name>
    <dbReference type="NCBI Taxonomy" id="266040"/>
    <lineage>
        <taxon>Eukaryota</taxon>
        <taxon>Metazoa</taxon>
        <taxon>Ecdysozoa</taxon>
        <taxon>Arthropoda</taxon>
        <taxon>Chelicerata</taxon>
        <taxon>Arachnida</taxon>
        <taxon>Acari</taxon>
        <taxon>Parasitiformes</taxon>
        <taxon>Ixodida</taxon>
        <taxon>Ixodoidea</taxon>
        <taxon>Ixodidae</taxon>
        <taxon>Hyalomminae</taxon>
        <taxon>Hyalomma</taxon>
    </lineage>
</organism>
<protein>
    <submittedName>
        <fullName evidence="1">Uncharacterized protein</fullName>
    </submittedName>
</protein>
<accession>A0ACB7RKJ8</accession>
<keyword evidence="2" id="KW-1185">Reference proteome</keyword>
<gene>
    <name evidence="1" type="ORF">HPB50_013367</name>
</gene>
<evidence type="ECO:0000313" key="1">
    <source>
        <dbReference type="EMBL" id="KAH6922347.1"/>
    </source>
</evidence>